<proteinExistence type="predicted"/>
<evidence type="ECO:0000313" key="3">
    <source>
        <dbReference type="EMBL" id="QJA63241.1"/>
    </source>
</evidence>
<feature type="compositionally biased region" description="Basic and acidic residues" evidence="1">
    <location>
        <begin position="171"/>
        <end position="184"/>
    </location>
</feature>
<name>A0A6H1ZG55_9ZZZZ</name>
<dbReference type="EMBL" id="MT144613">
    <property type="protein sequence ID" value="QJH95123.1"/>
    <property type="molecule type" value="Genomic_DNA"/>
</dbReference>
<reference evidence="2" key="1">
    <citation type="submission" date="2020-03" db="EMBL/GenBank/DDBJ databases">
        <title>The deep terrestrial virosphere.</title>
        <authorList>
            <person name="Holmfeldt K."/>
            <person name="Nilsson E."/>
            <person name="Simone D."/>
            <person name="Lopez-Fernandez M."/>
            <person name="Wu X."/>
            <person name="de Brujin I."/>
            <person name="Lundin D."/>
            <person name="Andersson A."/>
            <person name="Bertilsson S."/>
            <person name="Dopson M."/>
        </authorList>
    </citation>
    <scope>NUCLEOTIDE SEQUENCE</scope>
    <source>
        <strain evidence="4">MM415A00170</strain>
        <strain evidence="3">MM415B00642</strain>
        <strain evidence="2">TM448A00430</strain>
        <strain evidence="5">TM448B00346</strain>
    </source>
</reference>
<evidence type="ECO:0000313" key="2">
    <source>
        <dbReference type="EMBL" id="QJA46452.1"/>
    </source>
</evidence>
<dbReference type="EMBL" id="MT142534">
    <property type="protein sequence ID" value="QJA84747.1"/>
    <property type="molecule type" value="Genomic_DNA"/>
</dbReference>
<accession>A0A6H1ZG55</accession>
<feature type="compositionally biased region" description="Basic and acidic residues" evidence="1">
    <location>
        <begin position="192"/>
        <end position="201"/>
    </location>
</feature>
<feature type="region of interest" description="Disordered" evidence="1">
    <location>
        <begin position="165"/>
        <end position="184"/>
    </location>
</feature>
<feature type="region of interest" description="Disordered" evidence="1">
    <location>
        <begin position="1"/>
        <end position="28"/>
    </location>
</feature>
<protein>
    <submittedName>
        <fullName evidence="2">Uncharacterized protein</fullName>
    </submittedName>
</protein>
<evidence type="ECO:0000313" key="4">
    <source>
        <dbReference type="EMBL" id="QJA84747.1"/>
    </source>
</evidence>
<feature type="compositionally biased region" description="Polar residues" evidence="1">
    <location>
        <begin position="1"/>
        <end position="10"/>
    </location>
</feature>
<dbReference type="EMBL" id="MT144011">
    <property type="protein sequence ID" value="QJA46452.1"/>
    <property type="molecule type" value="Genomic_DNA"/>
</dbReference>
<feature type="region of interest" description="Disordered" evidence="1">
    <location>
        <begin position="192"/>
        <end position="212"/>
    </location>
</feature>
<evidence type="ECO:0000256" key="1">
    <source>
        <dbReference type="SAM" id="MobiDB-lite"/>
    </source>
</evidence>
<dbReference type="EMBL" id="MT141493">
    <property type="protein sequence ID" value="QJA63241.1"/>
    <property type="molecule type" value="Genomic_DNA"/>
</dbReference>
<organism evidence="2">
    <name type="scientific">viral metagenome</name>
    <dbReference type="NCBI Taxonomy" id="1070528"/>
    <lineage>
        <taxon>unclassified sequences</taxon>
        <taxon>metagenomes</taxon>
        <taxon>organismal metagenomes</taxon>
    </lineage>
</organism>
<gene>
    <name evidence="4" type="ORF">MM415A00170_0011</name>
    <name evidence="3" type="ORF">MM415B00642_0010</name>
    <name evidence="2" type="ORF">TM448A00430_0009</name>
    <name evidence="5" type="ORF">TM448B00346_0021</name>
</gene>
<dbReference type="AlphaFoldDB" id="A0A6H1ZG55"/>
<evidence type="ECO:0000313" key="5">
    <source>
        <dbReference type="EMBL" id="QJH95123.1"/>
    </source>
</evidence>
<sequence>MEDEQTNVQAENVPGEGTPSTEAQKPLDETRLQQILSEHSETLKRQLQSEKDKAIAEVRKEAERRIRMAEDRTSAIKSTLAGYDPDSGKDLGQTVRMAELEAQERSRLSYAQQEEQRRLQEQAYGSFKSQVAQYATDVGLDPQKLDWGDDSEQLLDKQSRLLKQIGTQQKESQKRAQDELKKQQADFESKIREELGLDKVPRGSGTALDAGTASLKEITEALKTPTKMTKEQRKKYLESFQ</sequence>